<accession>A0A1Y2DJK5</accession>
<organism evidence="8 9">
    <name type="scientific">Leucosporidium creatinivorum</name>
    <dbReference type="NCBI Taxonomy" id="106004"/>
    <lineage>
        <taxon>Eukaryota</taxon>
        <taxon>Fungi</taxon>
        <taxon>Dikarya</taxon>
        <taxon>Basidiomycota</taxon>
        <taxon>Pucciniomycotina</taxon>
        <taxon>Microbotryomycetes</taxon>
        <taxon>Leucosporidiales</taxon>
        <taxon>Leucosporidium</taxon>
    </lineage>
</organism>
<comment type="caution">
    <text evidence="8">The sequence shown here is derived from an EMBL/GenBank/DDBJ whole genome shotgun (WGS) entry which is preliminary data.</text>
</comment>
<gene>
    <name evidence="8" type="ORF">BCR35DRAFT_309279</name>
</gene>
<dbReference type="InParanoid" id="A0A1Y2DJK5"/>
<name>A0A1Y2DJK5_9BASI</name>
<dbReference type="GO" id="GO:0016020">
    <property type="term" value="C:membrane"/>
    <property type="evidence" value="ECO:0007669"/>
    <property type="project" value="UniProtKB-SubCell"/>
</dbReference>
<dbReference type="AlphaFoldDB" id="A0A1Y2DJK5"/>
<feature type="transmembrane region" description="Helical" evidence="7">
    <location>
        <begin position="26"/>
        <end position="47"/>
    </location>
</feature>
<keyword evidence="9" id="KW-1185">Reference proteome</keyword>
<feature type="compositionally biased region" description="Low complexity" evidence="6">
    <location>
        <begin position="301"/>
        <end position="317"/>
    </location>
</feature>
<dbReference type="EMBL" id="MCGR01000076">
    <property type="protein sequence ID" value="ORY59420.1"/>
    <property type="molecule type" value="Genomic_DNA"/>
</dbReference>
<protein>
    <submittedName>
        <fullName evidence="8">Uncharacterized protein</fullName>
    </submittedName>
</protein>
<comment type="similarity">
    <text evidence="2">Belongs to the UPF0057 (PMP3) family.</text>
</comment>
<feature type="compositionally biased region" description="Low complexity" evidence="6">
    <location>
        <begin position="279"/>
        <end position="288"/>
    </location>
</feature>
<evidence type="ECO:0000256" key="3">
    <source>
        <dbReference type="ARBA" id="ARBA00022692"/>
    </source>
</evidence>
<evidence type="ECO:0000313" key="8">
    <source>
        <dbReference type="EMBL" id="ORY59420.1"/>
    </source>
</evidence>
<dbReference type="Pfam" id="PF01679">
    <property type="entry name" value="Pmp3"/>
    <property type="match status" value="1"/>
</dbReference>
<evidence type="ECO:0000256" key="7">
    <source>
        <dbReference type="SAM" id="Phobius"/>
    </source>
</evidence>
<evidence type="ECO:0000256" key="4">
    <source>
        <dbReference type="ARBA" id="ARBA00022989"/>
    </source>
</evidence>
<dbReference type="OrthoDB" id="2152119at2759"/>
<feature type="compositionally biased region" description="Basic residues" evidence="6">
    <location>
        <begin position="219"/>
        <end position="229"/>
    </location>
</feature>
<dbReference type="PANTHER" id="PTHR21659:SF63">
    <property type="entry name" value="PLASMA MEMBRANE PROTEOLIPID PMP3"/>
    <property type="match status" value="1"/>
</dbReference>
<keyword evidence="5 7" id="KW-0472">Membrane</keyword>
<reference evidence="8 9" key="1">
    <citation type="submission" date="2016-07" db="EMBL/GenBank/DDBJ databases">
        <title>Pervasive Adenine N6-methylation of Active Genes in Fungi.</title>
        <authorList>
            <consortium name="DOE Joint Genome Institute"/>
            <person name="Mondo S.J."/>
            <person name="Dannebaum R.O."/>
            <person name="Kuo R.C."/>
            <person name="Labutti K."/>
            <person name="Haridas S."/>
            <person name="Kuo A."/>
            <person name="Salamov A."/>
            <person name="Ahrendt S.R."/>
            <person name="Lipzen A."/>
            <person name="Sullivan W."/>
            <person name="Andreopoulos W.B."/>
            <person name="Clum A."/>
            <person name="Lindquist E."/>
            <person name="Daum C."/>
            <person name="Ramamoorthy G.K."/>
            <person name="Gryganskyi A."/>
            <person name="Culley D."/>
            <person name="Magnuson J.K."/>
            <person name="James T.Y."/>
            <person name="O'Malley M.A."/>
            <person name="Stajich J.E."/>
            <person name="Spatafora J.W."/>
            <person name="Visel A."/>
            <person name="Grigoriev I.V."/>
        </authorList>
    </citation>
    <scope>NUCLEOTIDE SEQUENCE [LARGE SCALE GENOMIC DNA]</scope>
    <source>
        <strain evidence="8 9">62-1032</strain>
    </source>
</reference>
<evidence type="ECO:0000256" key="6">
    <source>
        <dbReference type="SAM" id="MobiDB-lite"/>
    </source>
</evidence>
<keyword evidence="3 7" id="KW-0812">Transmembrane</keyword>
<dbReference type="PANTHER" id="PTHR21659">
    <property type="entry name" value="HYDROPHOBIC PROTEIN RCI2 LOW TEMPERATURE AND SALT RESPONSIVE PROTEIN LTI6 -RELATED"/>
    <property type="match status" value="1"/>
</dbReference>
<evidence type="ECO:0000256" key="2">
    <source>
        <dbReference type="ARBA" id="ARBA00009530"/>
    </source>
</evidence>
<sequence length="339" mass="37394">MDGIAAKINARAPKSRKELKPKTHHFFYVLVWLAGWIAPPVAVLIRFGIGRDFFINILCTICGYFPGHFHNFYCQTIRNNKTKARTPKWAIKYGLVEVQDKRGGKHQWAGRYDERLPDSARNDYADADSVSSSQQNGGGWDGRGPEPSRRDQRQGKNGRSGGLHLMSPWDRTVDSDEVEGSSRAGSVRSGVNGNGGRFDPIDNEQFFPSTAATDDRPRSVRSKKSKKGLKGLLSHRDRYENQEPASSGDRFDKMNAARGQSSRQDEYQDDFERELNEGSRSAAAPAASRYDEFEQEGPEDAWASSGPAGASARNGGAQASKPAATTTSNGDGDLFNHTF</sequence>
<feature type="region of interest" description="Disordered" evidence="6">
    <location>
        <begin position="123"/>
        <end position="339"/>
    </location>
</feature>
<keyword evidence="4 7" id="KW-1133">Transmembrane helix</keyword>
<comment type="subcellular location">
    <subcellularLocation>
        <location evidence="1">Membrane</location>
    </subcellularLocation>
</comment>
<feature type="compositionally biased region" description="Basic and acidic residues" evidence="6">
    <location>
        <begin position="143"/>
        <end position="154"/>
    </location>
</feature>
<evidence type="ECO:0000256" key="5">
    <source>
        <dbReference type="ARBA" id="ARBA00023136"/>
    </source>
</evidence>
<evidence type="ECO:0000313" key="9">
    <source>
        <dbReference type="Proteomes" id="UP000193467"/>
    </source>
</evidence>
<dbReference type="Proteomes" id="UP000193467">
    <property type="component" value="Unassembled WGS sequence"/>
</dbReference>
<dbReference type="InterPro" id="IPR000612">
    <property type="entry name" value="PMP3"/>
</dbReference>
<feature type="compositionally biased region" description="Low complexity" evidence="6">
    <location>
        <begin position="181"/>
        <end position="191"/>
    </location>
</feature>
<evidence type="ECO:0000256" key="1">
    <source>
        <dbReference type="ARBA" id="ARBA00004370"/>
    </source>
</evidence>
<proteinExistence type="inferred from homology"/>